<dbReference type="PROSITE" id="PS01175">
    <property type="entry name" value="RIBONUCLEASE_II"/>
    <property type="match status" value="1"/>
</dbReference>
<comment type="function">
    <text evidence="8">3'-5' exoribonuclease that releases 5'-nucleoside monophosphates and is involved in maturation of structured RNAs.</text>
</comment>
<proteinExistence type="inferred from homology"/>
<evidence type="ECO:0000256" key="3">
    <source>
        <dbReference type="ARBA" id="ARBA00022490"/>
    </source>
</evidence>
<dbReference type="Pfam" id="PF08461">
    <property type="entry name" value="WHD_RNase_R"/>
    <property type="match status" value="1"/>
</dbReference>
<dbReference type="GO" id="GO:0008859">
    <property type="term" value="F:exoribonuclease II activity"/>
    <property type="evidence" value="ECO:0007669"/>
    <property type="project" value="UniProtKB-UniRule"/>
</dbReference>
<dbReference type="PANTHER" id="PTHR23355">
    <property type="entry name" value="RIBONUCLEASE"/>
    <property type="match status" value="1"/>
</dbReference>
<keyword evidence="5 8" id="KW-0378">Hydrolase</keyword>
<reference evidence="10 11" key="1">
    <citation type="submission" date="2019-02" db="EMBL/GenBank/DDBJ databases">
        <authorList>
            <person name="Manzano-Marin A."/>
            <person name="Manzano-Marin A."/>
        </authorList>
    </citation>
    <scope>NUCLEOTIDE SEQUENCE [LARGE SCALE GENOMIC DNA]</scope>
    <source>
        <strain evidence="10 11">ErCicurvipes</strain>
    </source>
</reference>
<dbReference type="GeneID" id="66304379"/>
<evidence type="ECO:0000256" key="4">
    <source>
        <dbReference type="ARBA" id="ARBA00022722"/>
    </source>
</evidence>
<dbReference type="Pfam" id="PF17876">
    <property type="entry name" value="CSD2"/>
    <property type="match status" value="1"/>
</dbReference>
<evidence type="ECO:0000256" key="1">
    <source>
        <dbReference type="ARBA" id="ARBA00001849"/>
    </source>
</evidence>
<dbReference type="SMART" id="SM00316">
    <property type="entry name" value="S1"/>
    <property type="match status" value="1"/>
</dbReference>
<dbReference type="GO" id="GO:0005829">
    <property type="term" value="C:cytosol"/>
    <property type="evidence" value="ECO:0007669"/>
    <property type="project" value="TreeGrafter"/>
</dbReference>
<dbReference type="InterPro" id="IPR011129">
    <property type="entry name" value="CSD"/>
</dbReference>
<dbReference type="GO" id="GO:0006402">
    <property type="term" value="P:mRNA catabolic process"/>
    <property type="evidence" value="ECO:0007669"/>
    <property type="project" value="TreeGrafter"/>
</dbReference>
<dbReference type="SUPFAM" id="SSF50249">
    <property type="entry name" value="Nucleic acid-binding proteins"/>
    <property type="match status" value="4"/>
</dbReference>
<dbReference type="InterPro" id="IPR050180">
    <property type="entry name" value="RNR_Ribonuclease"/>
</dbReference>
<gene>
    <name evidence="8 10" type="primary">rnr</name>
    <name evidence="10" type="ORF">ERCICURV3402_101</name>
</gene>
<feature type="domain" description="S1 motif" evidence="9">
    <location>
        <begin position="646"/>
        <end position="727"/>
    </location>
</feature>
<keyword evidence="3 8" id="KW-0963">Cytoplasm</keyword>
<evidence type="ECO:0000256" key="6">
    <source>
        <dbReference type="ARBA" id="ARBA00022839"/>
    </source>
</evidence>
<dbReference type="Pfam" id="PF08206">
    <property type="entry name" value="OB_RNB"/>
    <property type="match status" value="1"/>
</dbReference>
<name>A0A451D7D8_9GAMM</name>
<comment type="catalytic activity">
    <reaction evidence="1 8">
        <text>Exonucleolytic cleavage in the 3'- to 5'-direction to yield nucleoside 5'-phosphates.</text>
        <dbReference type="EC" id="3.1.13.1"/>
    </reaction>
</comment>
<evidence type="ECO:0000256" key="5">
    <source>
        <dbReference type="ARBA" id="ARBA00022801"/>
    </source>
</evidence>
<evidence type="ECO:0000256" key="8">
    <source>
        <dbReference type="HAMAP-Rule" id="MF_01895"/>
    </source>
</evidence>
<dbReference type="InterPro" id="IPR011805">
    <property type="entry name" value="RNase_R"/>
</dbReference>
<dbReference type="SMART" id="SM00357">
    <property type="entry name" value="CSP"/>
    <property type="match status" value="1"/>
</dbReference>
<accession>A0A451D7D8</accession>
<dbReference type="InterPro" id="IPR022966">
    <property type="entry name" value="RNase_II/R_CS"/>
</dbReference>
<dbReference type="NCBIfam" id="NF008648">
    <property type="entry name" value="PRK11642.1"/>
    <property type="match status" value="1"/>
</dbReference>
<dbReference type="InterPro" id="IPR040476">
    <property type="entry name" value="CSD2"/>
</dbReference>
<keyword evidence="7 8" id="KW-0694">RNA-binding</keyword>
<dbReference type="Pfam" id="PF00575">
    <property type="entry name" value="S1"/>
    <property type="match status" value="1"/>
</dbReference>
<dbReference type="InterPro" id="IPR013668">
    <property type="entry name" value="RNase_R_HTH_12"/>
</dbReference>
<dbReference type="GO" id="GO:0003723">
    <property type="term" value="F:RNA binding"/>
    <property type="evidence" value="ECO:0007669"/>
    <property type="project" value="UniProtKB-UniRule"/>
</dbReference>
<dbReference type="OrthoDB" id="9764149at2"/>
<organism evidence="10 11">
    <name type="scientific">Candidatus Erwinia haradaeae</name>
    <dbReference type="NCBI Taxonomy" id="1922217"/>
    <lineage>
        <taxon>Bacteria</taxon>
        <taxon>Pseudomonadati</taxon>
        <taxon>Pseudomonadota</taxon>
        <taxon>Gammaproteobacteria</taxon>
        <taxon>Enterobacterales</taxon>
        <taxon>Erwiniaceae</taxon>
        <taxon>Erwinia</taxon>
    </lineage>
</organism>
<dbReference type="RefSeq" id="WP_157992425.1">
    <property type="nucleotide sequence ID" value="NZ_LR217713.1"/>
</dbReference>
<dbReference type="PROSITE" id="PS50126">
    <property type="entry name" value="S1"/>
    <property type="match status" value="1"/>
</dbReference>
<dbReference type="PANTHER" id="PTHR23355:SF9">
    <property type="entry name" value="DIS3-LIKE EXONUCLEASE 2"/>
    <property type="match status" value="1"/>
</dbReference>
<sequence length="770" mass="88777">MPHDPFEERETKKYEHPIPSREYILSNIKQRTQPTRREELAQDLGISGEEKTAALRRRLRAMERDGQLMFTPRSGYAVPQHVNLLIRGRVIGHRDGFGFLRVLGRQDDLYLSSEQMKTCLHGDIILAQEMGVNRKGRFEACVVRIIEPRNDHIVGRYLSNTTGDFVIPNDNRLGFHILIQEKKQRKINIGSIVVVLLTERPSRRNPALGEIIEVLGNRIDTNMAINIALRVHNLPHKWSSEVKEEAKKINTIIPIDPKNGRVDLRTLPLVTIDGDDASDFDDAVFCRAQKEGGWRLWVAIADVSYYVRPGTLLDKEAINRGTSVYFPSQVIPMLPEVLSNNLCSLNPKVDRLCVVCEMTISSHGSLLGYKHYEAIMRSFAQLTYNTVWRILQGDQPLRKKYKPIIKNLETLHNLYVQLEKAREQRGGISLEMEEPKFIFNANYRIKRVEKTMRNDAHKLIEECMILANIASALFVEKHNEPTLFRDHDRPIDDNIKSFRSILNELGLTLLGGEKPEPLDYAYLLKKIRGRSDYEMIQSLLLRSMKQAVYDSENRGHFGLALKSYAHFTSPIRRYPDLLMHRSIKYVLSKNTDKLKNQNTQTGGYHYTISQMLQFGQHCSMTERRADEATRDVIDWLKCDFIKDRIGEIFNGVISTVTNFGFFVRLSNLFIDGLVHISTLKNDQYRFDSIGQRLIGECSHITYRLGDQVEVRIDSVHLEERKIHFSLVSNNDRLSLTDVDLDKPKTKKIIKTKRRRCPSLSIKEVPSKKTS</sequence>
<dbReference type="AlphaFoldDB" id="A0A451D7D8"/>
<evidence type="ECO:0000256" key="7">
    <source>
        <dbReference type="ARBA" id="ARBA00022884"/>
    </source>
</evidence>
<dbReference type="Gene3D" id="2.40.50.140">
    <property type="entry name" value="Nucleic acid-binding proteins"/>
    <property type="match status" value="2"/>
</dbReference>
<evidence type="ECO:0000313" key="10">
    <source>
        <dbReference type="EMBL" id="VFP81771.1"/>
    </source>
</evidence>
<dbReference type="InterPro" id="IPR003029">
    <property type="entry name" value="S1_domain"/>
</dbReference>
<dbReference type="HAMAP" id="MF_01895">
    <property type="entry name" value="RNase_R"/>
    <property type="match status" value="1"/>
</dbReference>
<comment type="subunit">
    <text evidence="8">Monomer.</text>
</comment>
<dbReference type="NCBIfam" id="TIGR02063">
    <property type="entry name" value="RNase_R"/>
    <property type="match status" value="1"/>
</dbReference>
<dbReference type="NCBIfam" id="TIGR00358">
    <property type="entry name" value="3_prime_RNase"/>
    <property type="match status" value="1"/>
</dbReference>
<dbReference type="InterPro" id="IPR013223">
    <property type="entry name" value="RNase_B_OB_dom"/>
</dbReference>
<dbReference type="CDD" id="cd04471">
    <property type="entry name" value="S1_RNase_R"/>
    <property type="match status" value="1"/>
</dbReference>
<dbReference type="Pfam" id="PF00773">
    <property type="entry name" value="RNB"/>
    <property type="match status" value="1"/>
</dbReference>
<comment type="subcellular location">
    <subcellularLocation>
        <location evidence="2 8">Cytoplasm</location>
    </subcellularLocation>
</comment>
<keyword evidence="6 8" id="KW-0269">Exonuclease</keyword>
<evidence type="ECO:0000256" key="2">
    <source>
        <dbReference type="ARBA" id="ARBA00004496"/>
    </source>
</evidence>
<keyword evidence="4 8" id="KW-0540">Nuclease</keyword>
<dbReference type="InterPro" id="IPR001900">
    <property type="entry name" value="RNase_II/R"/>
</dbReference>
<dbReference type="SMART" id="SM00955">
    <property type="entry name" value="RNB"/>
    <property type="match status" value="1"/>
</dbReference>
<dbReference type="InterPro" id="IPR012340">
    <property type="entry name" value="NA-bd_OB-fold"/>
</dbReference>
<evidence type="ECO:0000259" key="9">
    <source>
        <dbReference type="PROSITE" id="PS50126"/>
    </source>
</evidence>
<comment type="similarity">
    <text evidence="8">Belongs to the RNR ribonuclease family. RNase R subfamily.</text>
</comment>
<dbReference type="Proteomes" id="UP000294441">
    <property type="component" value="Chromosome 1"/>
</dbReference>
<evidence type="ECO:0000313" key="11">
    <source>
        <dbReference type="Proteomes" id="UP000294441"/>
    </source>
</evidence>
<protein>
    <recommendedName>
        <fullName evidence="8">Ribonuclease R</fullName>
        <shortName evidence="8">RNase R</shortName>
        <ecNumber evidence="8">3.1.13.1</ecNumber>
    </recommendedName>
</protein>
<dbReference type="InterPro" id="IPR004476">
    <property type="entry name" value="RNase_II/RNase_R"/>
</dbReference>
<dbReference type="EC" id="3.1.13.1" evidence="8"/>
<dbReference type="EMBL" id="LR217713">
    <property type="protein sequence ID" value="VFP81771.1"/>
    <property type="molecule type" value="Genomic_DNA"/>
</dbReference>